<dbReference type="EMBL" id="NCKW01016862">
    <property type="protein sequence ID" value="POM60490.1"/>
    <property type="molecule type" value="Genomic_DNA"/>
</dbReference>
<name>A0A2P4X4N0_9STRA</name>
<reference evidence="2 3" key="1">
    <citation type="journal article" date="2017" name="Genome Biol. Evol.">
        <title>Phytophthora megakarya and P. palmivora, closely related causal agents of cacao black pod rot, underwent increases in genome sizes and gene numbers by different mechanisms.</title>
        <authorList>
            <person name="Ali S.S."/>
            <person name="Shao J."/>
            <person name="Lary D.J."/>
            <person name="Kronmiller B."/>
            <person name="Shen D."/>
            <person name="Strem M.D."/>
            <person name="Amoako-Attah I."/>
            <person name="Akrofi A.Y."/>
            <person name="Begoude B.A."/>
            <person name="Ten Hoopen G.M."/>
            <person name="Coulibaly K."/>
            <person name="Kebe B.I."/>
            <person name="Melnick R.L."/>
            <person name="Guiltinan M.J."/>
            <person name="Tyler B.M."/>
            <person name="Meinhardt L.W."/>
            <person name="Bailey B.A."/>
        </authorList>
    </citation>
    <scope>NUCLEOTIDE SEQUENCE [LARGE SCALE GENOMIC DNA]</scope>
    <source>
        <strain evidence="3">sbr112.9</strain>
    </source>
</reference>
<gene>
    <name evidence="2" type="ORF">PHPALM_30650</name>
</gene>
<organism evidence="2 3">
    <name type="scientific">Phytophthora palmivora</name>
    <dbReference type="NCBI Taxonomy" id="4796"/>
    <lineage>
        <taxon>Eukaryota</taxon>
        <taxon>Sar</taxon>
        <taxon>Stramenopiles</taxon>
        <taxon>Oomycota</taxon>
        <taxon>Peronosporomycetes</taxon>
        <taxon>Peronosporales</taxon>
        <taxon>Peronosporaceae</taxon>
        <taxon>Phytophthora</taxon>
    </lineage>
</organism>
<proteinExistence type="predicted"/>
<feature type="region of interest" description="Disordered" evidence="1">
    <location>
        <begin position="1"/>
        <end position="64"/>
    </location>
</feature>
<dbReference type="Proteomes" id="UP000237271">
    <property type="component" value="Unassembled WGS sequence"/>
</dbReference>
<evidence type="ECO:0000313" key="3">
    <source>
        <dbReference type="Proteomes" id="UP000237271"/>
    </source>
</evidence>
<dbReference type="AlphaFoldDB" id="A0A2P4X4N0"/>
<sequence>MNTVDDPNATNTVTTEAATNEPSAAVTLTDNPDDFDALESEAESDDGASDSTRSLLGDEYTPAEDVRVEEVEENLEEPMFDEALLGSMGGIANVASGTIHGDILKNMGVSG</sequence>
<comment type="caution">
    <text evidence="2">The sequence shown here is derived from an EMBL/GenBank/DDBJ whole genome shotgun (WGS) entry which is preliminary data.</text>
</comment>
<evidence type="ECO:0000256" key="1">
    <source>
        <dbReference type="SAM" id="MobiDB-lite"/>
    </source>
</evidence>
<protein>
    <submittedName>
        <fullName evidence="2">Uncharacterized protein</fullName>
    </submittedName>
</protein>
<feature type="compositionally biased region" description="Low complexity" evidence="1">
    <location>
        <begin position="8"/>
        <end position="21"/>
    </location>
</feature>
<evidence type="ECO:0000313" key="2">
    <source>
        <dbReference type="EMBL" id="POM60490.1"/>
    </source>
</evidence>
<feature type="compositionally biased region" description="Acidic residues" evidence="1">
    <location>
        <begin position="31"/>
        <end position="48"/>
    </location>
</feature>
<keyword evidence="3" id="KW-1185">Reference proteome</keyword>
<accession>A0A2P4X4N0</accession>